<gene>
    <name evidence="2" type="ORF">GCM10010492_59260</name>
</gene>
<reference evidence="2 3" key="1">
    <citation type="journal article" date="2019" name="Int. J. Syst. Evol. Microbiol.">
        <title>The Global Catalogue of Microorganisms (GCM) 10K type strain sequencing project: providing services to taxonomists for standard genome sequencing and annotation.</title>
        <authorList>
            <consortium name="The Broad Institute Genomics Platform"/>
            <consortium name="The Broad Institute Genome Sequencing Center for Infectious Disease"/>
            <person name="Wu L."/>
            <person name="Ma J."/>
        </authorList>
    </citation>
    <scope>NUCLEOTIDE SEQUENCE [LARGE SCALE GENOMIC DNA]</scope>
    <source>
        <strain evidence="2 3">JCM 3380</strain>
    </source>
</reference>
<accession>A0ABN0UIF2</accession>
<proteinExistence type="predicted"/>
<organism evidence="2 3">
    <name type="scientific">Saccharothrix mutabilis subsp. mutabilis</name>
    <dbReference type="NCBI Taxonomy" id="66855"/>
    <lineage>
        <taxon>Bacteria</taxon>
        <taxon>Bacillati</taxon>
        <taxon>Actinomycetota</taxon>
        <taxon>Actinomycetes</taxon>
        <taxon>Pseudonocardiales</taxon>
        <taxon>Pseudonocardiaceae</taxon>
        <taxon>Saccharothrix</taxon>
    </lineage>
</organism>
<dbReference type="Pfam" id="PF04149">
    <property type="entry name" value="DUF397"/>
    <property type="match status" value="1"/>
</dbReference>
<evidence type="ECO:0000313" key="3">
    <source>
        <dbReference type="Proteomes" id="UP001500416"/>
    </source>
</evidence>
<sequence>MDDRFTNKDASERTWRRAGRCGPDGGDCVEVAWDRSGVVGVRDSKPRAEGEELRFPARRWGEFLRALRRR</sequence>
<evidence type="ECO:0000313" key="2">
    <source>
        <dbReference type="EMBL" id="GAA0251114.1"/>
    </source>
</evidence>
<dbReference type="Proteomes" id="UP001500416">
    <property type="component" value="Unassembled WGS sequence"/>
</dbReference>
<dbReference type="EMBL" id="BAAABU010000019">
    <property type="protein sequence ID" value="GAA0251114.1"/>
    <property type="molecule type" value="Genomic_DNA"/>
</dbReference>
<dbReference type="InterPro" id="IPR007278">
    <property type="entry name" value="DUF397"/>
</dbReference>
<name>A0ABN0UIF2_9PSEU</name>
<feature type="domain" description="DUF397" evidence="1">
    <location>
        <begin position="14"/>
        <end position="68"/>
    </location>
</feature>
<evidence type="ECO:0000259" key="1">
    <source>
        <dbReference type="Pfam" id="PF04149"/>
    </source>
</evidence>
<protein>
    <recommendedName>
        <fullName evidence="1">DUF397 domain-containing protein</fullName>
    </recommendedName>
</protein>
<keyword evidence="3" id="KW-1185">Reference proteome</keyword>
<dbReference type="RefSeq" id="WP_343937233.1">
    <property type="nucleotide sequence ID" value="NZ_BAAABU010000019.1"/>
</dbReference>
<comment type="caution">
    <text evidence="2">The sequence shown here is derived from an EMBL/GenBank/DDBJ whole genome shotgun (WGS) entry which is preliminary data.</text>
</comment>